<feature type="compositionally biased region" description="Basic and acidic residues" evidence="1">
    <location>
        <begin position="121"/>
        <end position="132"/>
    </location>
</feature>
<protein>
    <submittedName>
        <fullName evidence="2">Uncharacterized protein</fullName>
    </submittedName>
</protein>
<reference evidence="2 3" key="1">
    <citation type="journal article" date="2021" name="BMC Genomics">
        <title>Datura genome reveals duplications of psychoactive alkaloid biosynthetic genes and high mutation rate following tissue culture.</title>
        <authorList>
            <person name="Rajewski A."/>
            <person name="Carter-House D."/>
            <person name="Stajich J."/>
            <person name="Litt A."/>
        </authorList>
    </citation>
    <scope>NUCLEOTIDE SEQUENCE [LARGE SCALE GENOMIC DNA]</scope>
    <source>
        <strain evidence="2">AR-01</strain>
    </source>
</reference>
<sequence>MLKWNLSFDSSSNEKDEDVSEKLDLSHLKVDEVPQKNFWDNPSPPILLTLGVPGLENHHESKFGTNYSSSPPLENLHKESRGKKRKREEDFMSKFDGNGSGTTSRRNEDDLQQYSKTSSVEMHKMSERVSLL</sequence>
<name>A0ABS8RWJ2_DATST</name>
<dbReference type="Proteomes" id="UP000823775">
    <property type="component" value="Unassembled WGS sequence"/>
</dbReference>
<evidence type="ECO:0000313" key="3">
    <source>
        <dbReference type="Proteomes" id="UP000823775"/>
    </source>
</evidence>
<gene>
    <name evidence="2" type="ORF">HAX54_009074</name>
</gene>
<feature type="region of interest" description="Disordered" evidence="1">
    <location>
        <begin position="57"/>
        <end position="132"/>
    </location>
</feature>
<dbReference type="EMBL" id="JACEIK010000149">
    <property type="protein sequence ID" value="MCD7450928.1"/>
    <property type="molecule type" value="Genomic_DNA"/>
</dbReference>
<organism evidence="2 3">
    <name type="scientific">Datura stramonium</name>
    <name type="common">Jimsonweed</name>
    <name type="synonym">Common thornapple</name>
    <dbReference type="NCBI Taxonomy" id="4076"/>
    <lineage>
        <taxon>Eukaryota</taxon>
        <taxon>Viridiplantae</taxon>
        <taxon>Streptophyta</taxon>
        <taxon>Embryophyta</taxon>
        <taxon>Tracheophyta</taxon>
        <taxon>Spermatophyta</taxon>
        <taxon>Magnoliopsida</taxon>
        <taxon>eudicotyledons</taxon>
        <taxon>Gunneridae</taxon>
        <taxon>Pentapetalae</taxon>
        <taxon>asterids</taxon>
        <taxon>lamiids</taxon>
        <taxon>Solanales</taxon>
        <taxon>Solanaceae</taxon>
        <taxon>Solanoideae</taxon>
        <taxon>Datureae</taxon>
        <taxon>Datura</taxon>
    </lineage>
</organism>
<evidence type="ECO:0000313" key="2">
    <source>
        <dbReference type="EMBL" id="MCD7450928.1"/>
    </source>
</evidence>
<feature type="region of interest" description="Disordered" evidence="1">
    <location>
        <begin position="1"/>
        <end position="22"/>
    </location>
</feature>
<proteinExistence type="predicted"/>
<keyword evidence="3" id="KW-1185">Reference proteome</keyword>
<feature type="compositionally biased region" description="Polar residues" evidence="1">
    <location>
        <begin position="63"/>
        <end position="72"/>
    </location>
</feature>
<accession>A0ABS8RWJ2</accession>
<comment type="caution">
    <text evidence="2">The sequence shown here is derived from an EMBL/GenBank/DDBJ whole genome shotgun (WGS) entry which is preliminary data.</text>
</comment>
<evidence type="ECO:0000256" key="1">
    <source>
        <dbReference type="SAM" id="MobiDB-lite"/>
    </source>
</evidence>